<dbReference type="InterPro" id="IPR023346">
    <property type="entry name" value="Lysozyme-like_dom_sf"/>
</dbReference>
<dbReference type="AlphaFoldDB" id="A0A3R9JKR8"/>
<comment type="subcellular location">
    <subcellularLocation>
        <location evidence="2">Cell membrane</location>
        <topology evidence="2">Single-pass type II membrane protein</topology>
    </subcellularLocation>
    <subcellularLocation>
        <location evidence="1">Secreted</location>
        <location evidence="1">Cell wall</location>
    </subcellularLocation>
</comment>
<keyword evidence="15" id="KW-0378">Hydrolase</keyword>
<evidence type="ECO:0000256" key="1">
    <source>
        <dbReference type="ARBA" id="ARBA00004191"/>
    </source>
</evidence>
<dbReference type="GO" id="GO:0006508">
    <property type="term" value="P:proteolysis"/>
    <property type="evidence" value="ECO:0007669"/>
    <property type="project" value="UniProtKB-KW"/>
</dbReference>
<dbReference type="Gene3D" id="6.20.370.110">
    <property type="match status" value="1"/>
</dbReference>
<evidence type="ECO:0000256" key="32">
    <source>
        <dbReference type="SAM" id="Phobius"/>
    </source>
</evidence>
<keyword evidence="19 32" id="KW-1133">Transmembrane helix</keyword>
<evidence type="ECO:0000256" key="4">
    <source>
        <dbReference type="ARBA" id="ARBA00007090"/>
    </source>
</evidence>
<evidence type="ECO:0000256" key="3">
    <source>
        <dbReference type="ARBA" id="ARBA00004752"/>
    </source>
</evidence>
<evidence type="ECO:0000256" key="23">
    <source>
        <dbReference type="ARBA" id="ARBA00023315"/>
    </source>
</evidence>
<evidence type="ECO:0000256" key="17">
    <source>
        <dbReference type="ARBA" id="ARBA00022968"/>
    </source>
</evidence>
<comment type="pathway">
    <text evidence="3">Cell wall biogenesis; peptidoglycan biosynthesis.</text>
</comment>
<dbReference type="NCBIfam" id="TIGR02074">
    <property type="entry name" value="PBP_1a_fam"/>
    <property type="match status" value="1"/>
</dbReference>
<accession>A0A3R9JKR8</accession>
<evidence type="ECO:0000256" key="13">
    <source>
        <dbReference type="ARBA" id="ARBA00022679"/>
    </source>
</evidence>
<evidence type="ECO:0000313" key="36">
    <source>
        <dbReference type="Proteomes" id="UP000267438"/>
    </source>
</evidence>
<dbReference type="SUPFAM" id="SSF53955">
    <property type="entry name" value="Lysozyme-like"/>
    <property type="match status" value="1"/>
</dbReference>
<proteinExistence type="inferred from homology"/>
<protein>
    <recommendedName>
        <fullName evidence="30">Penicillin-binding protein 2a</fullName>
        <ecNumber evidence="26">2.4.99.28</ecNumber>
        <ecNumber evidence="6">3.4.16.4</ecNumber>
    </recommendedName>
    <alternativeName>
        <fullName evidence="31">Cell wall synthase PBP2a</fullName>
    </alternativeName>
</protein>
<keyword evidence="20 32" id="KW-0472">Membrane</keyword>
<feature type="transmembrane region" description="Helical" evidence="32">
    <location>
        <begin position="57"/>
        <end position="77"/>
    </location>
</feature>
<evidence type="ECO:0000256" key="18">
    <source>
        <dbReference type="ARBA" id="ARBA00022984"/>
    </source>
</evidence>
<evidence type="ECO:0000256" key="8">
    <source>
        <dbReference type="ARBA" id="ARBA00022512"/>
    </source>
</evidence>
<evidence type="ECO:0000256" key="11">
    <source>
        <dbReference type="ARBA" id="ARBA00022670"/>
    </source>
</evidence>
<dbReference type="InterPro" id="IPR012338">
    <property type="entry name" value="Beta-lactam/transpept-like"/>
</dbReference>
<comment type="similarity">
    <text evidence="4">In the C-terminal section; belongs to the transpeptidase family.</text>
</comment>
<keyword evidence="13" id="KW-0808">Transferase</keyword>
<keyword evidence="21" id="KW-0046">Antibiotic resistance</keyword>
<evidence type="ECO:0000256" key="14">
    <source>
        <dbReference type="ARBA" id="ARBA00022692"/>
    </source>
</evidence>
<dbReference type="EC" id="3.4.16.4" evidence="6"/>
<evidence type="ECO:0000256" key="29">
    <source>
        <dbReference type="ARBA" id="ARBA00060592"/>
    </source>
</evidence>
<dbReference type="NCBIfam" id="NF038276">
    <property type="entry name" value="strep_PBP2A"/>
    <property type="match status" value="1"/>
</dbReference>
<keyword evidence="18" id="KW-0573">Peptidoglycan synthesis</keyword>
<gene>
    <name evidence="35" type="primary">pbpF_2</name>
    <name evidence="35" type="ORF">D8836_10120</name>
</gene>
<dbReference type="GO" id="GO:0008360">
    <property type="term" value="P:regulation of cell shape"/>
    <property type="evidence" value="ECO:0007669"/>
    <property type="project" value="UniProtKB-KW"/>
</dbReference>
<dbReference type="GO" id="GO:0008658">
    <property type="term" value="F:penicillin binding"/>
    <property type="evidence" value="ECO:0007669"/>
    <property type="project" value="InterPro"/>
</dbReference>
<dbReference type="GO" id="GO:0009002">
    <property type="term" value="F:serine-type D-Ala-D-Ala carboxypeptidase activity"/>
    <property type="evidence" value="ECO:0007669"/>
    <property type="project" value="UniProtKB-EC"/>
</dbReference>
<keyword evidence="24" id="KW-0961">Cell wall biogenesis/degradation</keyword>
<keyword evidence="17" id="KW-0735">Signal-anchor</keyword>
<comment type="pathway">
    <text evidence="29">Glycan biosynthesis.</text>
</comment>
<evidence type="ECO:0000256" key="19">
    <source>
        <dbReference type="ARBA" id="ARBA00022989"/>
    </source>
</evidence>
<comment type="catalytic activity">
    <reaction evidence="27">
        <text>[GlcNAc-(1-&gt;4)-Mur2Ac(oyl-L-Ala-gamma-D-Glu-L-Lys-D-Ala-D-Ala)](n)-di-trans,octa-cis-undecaprenyl diphosphate + beta-D-GlcNAc-(1-&gt;4)-Mur2Ac(oyl-L-Ala-gamma-D-Glu-L-Lys-D-Ala-D-Ala)-di-trans,octa-cis-undecaprenyl diphosphate = [GlcNAc-(1-&gt;4)-Mur2Ac(oyl-L-Ala-gamma-D-Glu-L-Lys-D-Ala-D-Ala)](n+1)-di-trans,octa-cis-undecaprenyl diphosphate + di-trans,octa-cis-undecaprenyl diphosphate + H(+)</text>
        <dbReference type="Rhea" id="RHEA:23708"/>
        <dbReference type="Rhea" id="RHEA-COMP:9602"/>
        <dbReference type="Rhea" id="RHEA-COMP:9603"/>
        <dbReference type="ChEBI" id="CHEBI:15378"/>
        <dbReference type="ChEBI" id="CHEBI:58405"/>
        <dbReference type="ChEBI" id="CHEBI:60033"/>
        <dbReference type="ChEBI" id="CHEBI:78435"/>
        <dbReference type="EC" id="2.4.99.28"/>
    </reaction>
</comment>
<dbReference type="GO" id="GO:0046677">
    <property type="term" value="P:response to antibiotic"/>
    <property type="evidence" value="ECO:0007669"/>
    <property type="project" value="UniProtKB-KW"/>
</dbReference>
<evidence type="ECO:0000256" key="12">
    <source>
        <dbReference type="ARBA" id="ARBA00022676"/>
    </source>
</evidence>
<dbReference type="SUPFAM" id="SSF56601">
    <property type="entry name" value="beta-lactamase/transpeptidase-like"/>
    <property type="match status" value="1"/>
</dbReference>
<dbReference type="GO" id="GO:0016746">
    <property type="term" value="F:acyltransferase activity"/>
    <property type="evidence" value="ECO:0007669"/>
    <property type="project" value="UniProtKB-KW"/>
</dbReference>
<evidence type="ECO:0000256" key="5">
    <source>
        <dbReference type="ARBA" id="ARBA00007739"/>
    </source>
</evidence>
<evidence type="ECO:0000256" key="22">
    <source>
        <dbReference type="ARBA" id="ARBA00023268"/>
    </source>
</evidence>
<feature type="domain" description="Penicillin-binding protein transpeptidase" evidence="33">
    <location>
        <begin position="371"/>
        <end position="647"/>
    </location>
</feature>
<evidence type="ECO:0000256" key="25">
    <source>
        <dbReference type="ARBA" id="ARBA00034000"/>
    </source>
</evidence>
<comment type="catalytic activity">
    <reaction evidence="25">
        <text>Preferential cleavage: (Ac)2-L-Lys-D-Ala-|-D-Ala. Also transpeptidation of peptidyl-alanyl moieties that are N-acyl substituents of D-alanine.</text>
        <dbReference type="EC" id="3.4.16.4"/>
    </reaction>
</comment>
<dbReference type="GO" id="GO:0030288">
    <property type="term" value="C:outer membrane-bounded periplasmic space"/>
    <property type="evidence" value="ECO:0007669"/>
    <property type="project" value="TreeGrafter"/>
</dbReference>
<dbReference type="EC" id="2.4.99.28" evidence="26"/>
<evidence type="ECO:0000313" key="35">
    <source>
        <dbReference type="EMBL" id="RSJ09933.1"/>
    </source>
</evidence>
<evidence type="ECO:0000256" key="2">
    <source>
        <dbReference type="ARBA" id="ARBA00004401"/>
    </source>
</evidence>
<dbReference type="Proteomes" id="UP000267438">
    <property type="component" value="Unassembled WGS sequence"/>
</dbReference>
<evidence type="ECO:0000256" key="16">
    <source>
        <dbReference type="ARBA" id="ARBA00022960"/>
    </source>
</evidence>
<dbReference type="InterPro" id="IPR050396">
    <property type="entry name" value="Glycosyltr_51/Transpeptidase"/>
</dbReference>
<dbReference type="Gene3D" id="3.40.710.10">
    <property type="entry name" value="DD-peptidase/beta-lactamase superfamily"/>
    <property type="match status" value="1"/>
</dbReference>
<evidence type="ECO:0000256" key="21">
    <source>
        <dbReference type="ARBA" id="ARBA00023251"/>
    </source>
</evidence>
<dbReference type="Pfam" id="PF00905">
    <property type="entry name" value="Transpeptidase"/>
    <property type="match status" value="1"/>
</dbReference>
<name>A0A3R9JKR8_STRMT</name>
<dbReference type="GO" id="GO:0071555">
    <property type="term" value="P:cell wall organization"/>
    <property type="evidence" value="ECO:0007669"/>
    <property type="project" value="UniProtKB-KW"/>
</dbReference>
<keyword evidence="23" id="KW-0012">Acyltransferase</keyword>
<feature type="domain" description="Glycosyl transferase family 51" evidence="34">
    <location>
        <begin position="105"/>
        <end position="270"/>
    </location>
</feature>
<dbReference type="InterPro" id="IPR001264">
    <property type="entry name" value="Glyco_trans_51"/>
</dbReference>
<comment type="similarity">
    <text evidence="5">In the N-terminal section; belongs to the glycosyltransferase 51 family.</text>
</comment>
<keyword evidence="7" id="KW-1003">Cell membrane</keyword>
<keyword evidence="10" id="KW-0121">Carboxypeptidase</keyword>
<evidence type="ECO:0000256" key="10">
    <source>
        <dbReference type="ARBA" id="ARBA00022645"/>
    </source>
</evidence>
<comment type="caution">
    <text evidence="35">The sequence shown here is derived from an EMBL/GenBank/DDBJ whole genome shotgun (WGS) entry which is preliminary data.</text>
</comment>
<reference evidence="35 36" key="1">
    <citation type="submission" date="2018-11" db="EMBL/GenBank/DDBJ databases">
        <title>Species Designations Belie Phenotypic and Genotypic Heterogeneity in Oral Streptococci.</title>
        <authorList>
            <person name="Velsko I."/>
        </authorList>
    </citation>
    <scope>NUCLEOTIDE SEQUENCE [LARGE SCALE GENOMIC DNA]</scope>
    <source>
        <strain evidence="35 36">BCC06</strain>
    </source>
</reference>
<keyword evidence="22" id="KW-0511">Multifunctional enzyme</keyword>
<comment type="function">
    <text evidence="28">Cell wall formation. Synthesis of cross-linked peptidoglycan (PG) from the lipid intermediates. Binds dansylated lipid II and catalyzes the polymerization of glycan chains. Hydrolyzes S2d (N-benzoyl-D-alanylmercaptoacetic acid) molecule, a synthetic thiolester analog of cell wall stem peptide. Active against bocillin, a fluorescent penicillin. No transpeptidase activity with non-fluorescent lysine-containing lipid II as substrate.</text>
</comment>
<dbReference type="Gene3D" id="1.10.3810.10">
    <property type="entry name" value="Biosynthetic peptidoglycan transglycosylase-like"/>
    <property type="match status" value="1"/>
</dbReference>
<evidence type="ECO:0000256" key="26">
    <source>
        <dbReference type="ARBA" id="ARBA00044770"/>
    </source>
</evidence>
<dbReference type="PANTHER" id="PTHR32282">
    <property type="entry name" value="BINDING PROTEIN TRANSPEPTIDASE, PUTATIVE-RELATED"/>
    <property type="match status" value="1"/>
</dbReference>
<evidence type="ECO:0000259" key="34">
    <source>
        <dbReference type="Pfam" id="PF00912"/>
    </source>
</evidence>
<dbReference type="InterPro" id="IPR053473">
    <property type="entry name" value="Cell_Wall_Biosynth_Protein"/>
</dbReference>
<keyword evidence="12" id="KW-0328">Glycosyltransferase</keyword>
<evidence type="ECO:0000256" key="27">
    <source>
        <dbReference type="ARBA" id="ARBA00049902"/>
    </source>
</evidence>
<evidence type="ECO:0000259" key="33">
    <source>
        <dbReference type="Pfam" id="PF00905"/>
    </source>
</evidence>
<evidence type="ECO:0000256" key="20">
    <source>
        <dbReference type="ARBA" id="ARBA00023136"/>
    </source>
</evidence>
<dbReference type="GO" id="GO:0009252">
    <property type="term" value="P:peptidoglycan biosynthetic process"/>
    <property type="evidence" value="ECO:0007669"/>
    <property type="project" value="UniProtKB-KW"/>
</dbReference>
<organism evidence="35 36">
    <name type="scientific">Streptococcus mitis</name>
    <dbReference type="NCBI Taxonomy" id="28037"/>
    <lineage>
        <taxon>Bacteria</taxon>
        <taxon>Bacillati</taxon>
        <taxon>Bacillota</taxon>
        <taxon>Bacilli</taxon>
        <taxon>Lactobacillales</taxon>
        <taxon>Streptococcaceae</taxon>
        <taxon>Streptococcus</taxon>
        <taxon>Streptococcus mitis group</taxon>
    </lineage>
</organism>
<evidence type="ECO:0000256" key="9">
    <source>
        <dbReference type="ARBA" id="ARBA00022525"/>
    </source>
</evidence>
<dbReference type="InterPro" id="IPR001460">
    <property type="entry name" value="PCN-bd_Tpept"/>
</dbReference>
<dbReference type="EMBL" id="RJOH01000031">
    <property type="protein sequence ID" value="RSJ09933.1"/>
    <property type="molecule type" value="Genomic_DNA"/>
</dbReference>
<dbReference type="PANTHER" id="PTHR32282:SF32">
    <property type="entry name" value="PENICILLIN-BINDING PROTEIN 2A"/>
    <property type="match status" value="1"/>
</dbReference>
<evidence type="ECO:0000256" key="15">
    <source>
        <dbReference type="ARBA" id="ARBA00022801"/>
    </source>
</evidence>
<keyword evidence="11" id="KW-0645">Protease</keyword>
<sequence length="731" mass="80655">MKLDKLFEKFLSLFKKETSELGDSDSTSLRRSRSDRKKLAQVGSIRKFWRRYHLTKIVLILGLSASLLVGTYLFAVAKSTNVNDLQNALKTRTLIFDREEKEAGALSGQKGTYVELTDISKNLQNAVIATEDRSFYKNDGINYGRFFLAIVTAGRSGGGSTITQQLAKNAYLSQDQTVERKAKEFFLALELTKKYSKDQILTMYLNNAYFGNGVWGVEDASKKYFGVSASEVSLDQAATLAGMLKGPELYNPLKSVEDSTNRRDTVLQNMLAAGYIDKNQETEAAEVDMTSQLQDKYEGKISDYRYPSYFDAVVNEAVSKYNLTEEEIVNNGYRIYTELDQNYQANMQVVYENTSLFPRAEDGTFAQSGSVALEPKTGGVRGVVGQVAGNDKTGFRNFNYATQSKRSPGSTIKPLVVYTPAVEAGWALNKQLDNHTMQYDSYKVDNYAGIKTSREVPMYQALAESLNLPAVATVNDLGVDKAFEAGEKFGLNMEKVDRVLGVALGSGVETNPLQMAQAYAAFANEGLMPEAHFISRIENASGQVIASHKNSQKRVIDKSVADKMTSMMLGTFTNGTGISSSPADYVMAGKTGTTEAVFNPEYTSDQWVIGYTPDVVISHWLGFPTTDENHYLAGSTSNGAAHVFRNIANTILPYTPGSTFTVENAYKQNGIAPANTRNQVQSNETNQTDDTLSDIRSRAQNLVDEASRAISDAKIKEKAQTIWDSVVNLFR</sequence>
<evidence type="ECO:0000256" key="28">
    <source>
        <dbReference type="ARBA" id="ARBA00053985"/>
    </source>
</evidence>
<dbReference type="FunFam" id="1.10.3810.10:FF:000001">
    <property type="entry name" value="Penicillin-binding protein 1A"/>
    <property type="match status" value="1"/>
</dbReference>
<dbReference type="InterPro" id="IPR036950">
    <property type="entry name" value="PBP_transglycosylase"/>
</dbReference>
<dbReference type="GO" id="GO:0008955">
    <property type="term" value="F:peptidoglycan glycosyltransferase activity"/>
    <property type="evidence" value="ECO:0007669"/>
    <property type="project" value="UniProtKB-EC"/>
</dbReference>
<keyword evidence="8" id="KW-0134">Cell wall</keyword>
<dbReference type="GO" id="GO:0005886">
    <property type="term" value="C:plasma membrane"/>
    <property type="evidence" value="ECO:0007669"/>
    <property type="project" value="UniProtKB-SubCell"/>
</dbReference>
<keyword evidence="9" id="KW-0964">Secreted</keyword>
<evidence type="ECO:0000256" key="31">
    <source>
        <dbReference type="ARBA" id="ARBA00078377"/>
    </source>
</evidence>
<evidence type="ECO:0000256" key="24">
    <source>
        <dbReference type="ARBA" id="ARBA00023316"/>
    </source>
</evidence>
<dbReference type="RefSeq" id="WP_125393968.1">
    <property type="nucleotide sequence ID" value="NZ_RJOH01000031.1"/>
</dbReference>
<dbReference type="Pfam" id="PF00912">
    <property type="entry name" value="Transgly"/>
    <property type="match status" value="1"/>
</dbReference>
<dbReference type="FunFam" id="3.40.710.10:FF:000043">
    <property type="entry name" value="Penicillin-binding protein 2A"/>
    <property type="match status" value="1"/>
</dbReference>
<evidence type="ECO:0000256" key="30">
    <source>
        <dbReference type="ARBA" id="ARBA00073397"/>
    </source>
</evidence>
<evidence type="ECO:0000256" key="6">
    <source>
        <dbReference type="ARBA" id="ARBA00012448"/>
    </source>
</evidence>
<keyword evidence="16" id="KW-0133">Cell shape</keyword>
<evidence type="ECO:0000256" key="7">
    <source>
        <dbReference type="ARBA" id="ARBA00022475"/>
    </source>
</evidence>
<keyword evidence="14 32" id="KW-0812">Transmembrane</keyword>